<organism evidence="1 2">
    <name type="scientific">Sphaerisporangium album</name>
    <dbReference type="NCBI Taxonomy" id="509200"/>
    <lineage>
        <taxon>Bacteria</taxon>
        <taxon>Bacillati</taxon>
        <taxon>Actinomycetota</taxon>
        <taxon>Actinomycetes</taxon>
        <taxon>Streptosporangiales</taxon>
        <taxon>Streptosporangiaceae</taxon>
        <taxon>Sphaerisporangium</taxon>
    </lineage>
</organism>
<proteinExistence type="predicted"/>
<evidence type="ECO:0000313" key="2">
    <source>
        <dbReference type="Proteomes" id="UP000253094"/>
    </source>
</evidence>
<evidence type="ECO:0000313" key="1">
    <source>
        <dbReference type="EMBL" id="RCG29005.1"/>
    </source>
</evidence>
<dbReference type="EMBL" id="QOIL01000012">
    <property type="protein sequence ID" value="RCG29005.1"/>
    <property type="molecule type" value="Genomic_DNA"/>
</dbReference>
<keyword evidence="2" id="KW-1185">Reference proteome</keyword>
<reference evidence="1 2" key="1">
    <citation type="submission" date="2018-06" db="EMBL/GenBank/DDBJ databases">
        <title>Sphaerisporangium craniellae sp. nov., isolated from a marine sponge in the South China Sea.</title>
        <authorList>
            <person name="Li L."/>
        </authorList>
    </citation>
    <scope>NUCLEOTIDE SEQUENCE [LARGE SCALE GENOMIC DNA]</scope>
    <source>
        <strain evidence="1 2">CCTCC AA 208026</strain>
    </source>
</reference>
<name>A0A367FH78_9ACTN</name>
<sequence length="70" mass="8051">MTDQQHIEALDRIERKLDQLLGIQQPDTPTTEEVRDLQARVDRFGVQVNARLDEVTALIERPEPDGQADR</sequence>
<gene>
    <name evidence="1" type="ORF">DQ384_21885</name>
</gene>
<protein>
    <submittedName>
        <fullName evidence="1">Uncharacterized protein</fullName>
    </submittedName>
</protein>
<dbReference type="RefSeq" id="WP_114030726.1">
    <property type="nucleotide sequence ID" value="NZ_QOIL01000012.1"/>
</dbReference>
<accession>A0A367FH78</accession>
<dbReference type="Proteomes" id="UP000253094">
    <property type="component" value="Unassembled WGS sequence"/>
</dbReference>
<dbReference type="AlphaFoldDB" id="A0A367FH78"/>
<comment type="caution">
    <text evidence="1">The sequence shown here is derived from an EMBL/GenBank/DDBJ whole genome shotgun (WGS) entry which is preliminary data.</text>
</comment>